<organism evidence="9">
    <name type="scientific">Aplanochytrium stocchinoi</name>
    <dbReference type="NCBI Taxonomy" id="215587"/>
    <lineage>
        <taxon>Eukaryota</taxon>
        <taxon>Sar</taxon>
        <taxon>Stramenopiles</taxon>
        <taxon>Bigyra</taxon>
        <taxon>Labyrinthulomycetes</taxon>
        <taxon>Thraustochytrida</taxon>
        <taxon>Thraustochytriidae</taxon>
        <taxon>Aplanochytrium</taxon>
    </lineage>
</organism>
<evidence type="ECO:0000256" key="2">
    <source>
        <dbReference type="ARBA" id="ARBA00022832"/>
    </source>
</evidence>
<dbReference type="Pfam" id="PF00378">
    <property type="entry name" value="ECH_1"/>
    <property type="match status" value="1"/>
</dbReference>
<comment type="function">
    <text evidence="6">May play a role in fatty acid biosynthesis and insulin sensitivity.</text>
</comment>
<dbReference type="EMBL" id="HBIN01018380">
    <property type="protein sequence ID" value="CAE0443962.1"/>
    <property type="molecule type" value="Transcribed_RNA"/>
</dbReference>
<gene>
    <name evidence="9" type="ORF">ASTO00021_LOCUS14018</name>
</gene>
<dbReference type="GO" id="GO:0016836">
    <property type="term" value="F:hydro-lyase activity"/>
    <property type="evidence" value="ECO:0007669"/>
    <property type="project" value="TreeGrafter"/>
</dbReference>
<accession>A0A7S3V0I6</accession>
<dbReference type="GO" id="GO:0006631">
    <property type="term" value="P:fatty acid metabolic process"/>
    <property type="evidence" value="ECO:0007669"/>
    <property type="project" value="UniProtKB-KW"/>
</dbReference>
<comment type="subcellular location">
    <subcellularLocation>
        <location evidence="1">Mitochondrion</location>
    </subcellularLocation>
</comment>
<dbReference type="InterPro" id="IPR018376">
    <property type="entry name" value="Enoyl-CoA_hyd/isom_CS"/>
</dbReference>
<name>A0A7S3V0I6_9STRA</name>
<sequence>MVYWQIRLRERRMLTSLSLRQGTSSVAPNHVQKWLRVRVRYMSKTTSNGNGKDQIILRHDYPKYGISVLTLNRPRQRNALSMELLNCLDTELNSLQASSKELRSVVLCANGPVFSAGHDLKEITSPENANKECYKKLFSFCSEVMQKVQNIPQPVIAAVDGIATAAGCQLVTTCDLVVASPGSKFATPGVDIGLFCSTPAVAVARAVNRKAAMDMLLTGRMVPAEEALSMGLISHIDEHPQQRAMELAKSIASRSAAAIAIGKKAFYQQIAADNLENAYECASRAMVEGMLTHDASEGINAFISKRTPEWKHD</sequence>
<evidence type="ECO:0000256" key="3">
    <source>
        <dbReference type="ARBA" id="ARBA00022946"/>
    </source>
</evidence>
<dbReference type="Gene3D" id="1.10.12.10">
    <property type="entry name" value="Lyase 2-enoyl-coa Hydratase, Chain A, domain 2"/>
    <property type="match status" value="1"/>
</dbReference>
<dbReference type="GO" id="GO:0005739">
    <property type="term" value="C:mitochondrion"/>
    <property type="evidence" value="ECO:0007669"/>
    <property type="project" value="UniProtKB-SubCell"/>
</dbReference>
<dbReference type="InterPro" id="IPR052377">
    <property type="entry name" value="Mitochondrial_ECH-domain"/>
</dbReference>
<dbReference type="NCBIfam" id="NF006008">
    <property type="entry name" value="PRK08139.1"/>
    <property type="match status" value="1"/>
</dbReference>
<dbReference type="PROSITE" id="PS00166">
    <property type="entry name" value="ENOYL_COA_HYDRATASE"/>
    <property type="match status" value="1"/>
</dbReference>
<evidence type="ECO:0000256" key="5">
    <source>
        <dbReference type="ARBA" id="ARBA00023128"/>
    </source>
</evidence>
<keyword evidence="5" id="KW-0496">Mitochondrion</keyword>
<evidence type="ECO:0000256" key="1">
    <source>
        <dbReference type="ARBA" id="ARBA00004173"/>
    </source>
</evidence>
<dbReference type="InterPro" id="IPR001753">
    <property type="entry name" value="Enoyl-CoA_hydra/iso"/>
</dbReference>
<keyword evidence="4" id="KW-0443">Lipid metabolism</keyword>
<dbReference type="InterPro" id="IPR029045">
    <property type="entry name" value="ClpP/crotonase-like_dom_sf"/>
</dbReference>
<evidence type="ECO:0000256" key="7">
    <source>
        <dbReference type="ARBA" id="ARBA00040545"/>
    </source>
</evidence>
<comment type="similarity">
    <text evidence="8">Belongs to the enoyl-CoA hydratase/isomerase family.</text>
</comment>
<dbReference type="PANTHER" id="PTHR43602">
    <property type="match status" value="1"/>
</dbReference>
<dbReference type="PANTHER" id="PTHR43602:SF1">
    <property type="entry name" value="ENOYL-COA HYDRATASE DOMAIN-CONTAINING PROTEIN 3, MITOCHONDRIAL"/>
    <property type="match status" value="1"/>
</dbReference>
<evidence type="ECO:0000256" key="6">
    <source>
        <dbReference type="ARBA" id="ARBA00037410"/>
    </source>
</evidence>
<evidence type="ECO:0000256" key="4">
    <source>
        <dbReference type="ARBA" id="ARBA00023098"/>
    </source>
</evidence>
<evidence type="ECO:0000313" key="9">
    <source>
        <dbReference type="EMBL" id="CAE0443962.1"/>
    </source>
</evidence>
<dbReference type="SUPFAM" id="SSF52096">
    <property type="entry name" value="ClpP/crotonase"/>
    <property type="match status" value="1"/>
</dbReference>
<dbReference type="Gene3D" id="3.90.226.10">
    <property type="entry name" value="2-enoyl-CoA Hydratase, Chain A, domain 1"/>
    <property type="match status" value="1"/>
</dbReference>
<proteinExistence type="inferred from homology"/>
<keyword evidence="3" id="KW-0809">Transit peptide</keyword>
<evidence type="ECO:0000256" key="8">
    <source>
        <dbReference type="RuleBase" id="RU003707"/>
    </source>
</evidence>
<protein>
    <recommendedName>
        <fullName evidence="7">Enoyl-CoA hydratase domain-containing protein 3, mitochondrial</fullName>
    </recommendedName>
</protein>
<dbReference type="CDD" id="cd06558">
    <property type="entry name" value="crotonase-like"/>
    <property type="match status" value="1"/>
</dbReference>
<reference evidence="9" key="1">
    <citation type="submission" date="2021-01" db="EMBL/GenBank/DDBJ databases">
        <authorList>
            <person name="Corre E."/>
            <person name="Pelletier E."/>
            <person name="Niang G."/>
            <person name="Scheremetjew M."/>
            <person name="Finn R."/>
            <person name="Kale V."/>
            <person name="Holt S."/>
            <person name="Cochrane G."/>
            <person name="Meng A."/>
            <person name="Brown T."/>
            <person name="Cohen L."/>
        </authorList>
    </citation>
    <scope>NUCLEOTIDE SEQUENCE</scope>
    <source>
        <strain evidence="9">GSBS06</strain>
    </source>
</reference>
<dbReference type="InterPro" id="IPR014748">
    <property type="entry name" value="Enoyl-CoA_hydra_C"/>
</dbReference>
<keyword evidence="2" id="KW-0276">Fatty acid metabolism</keyword>
<dbReference type="AlphaFoldDB" id="A0A7S3V0I6"/>